<dbReference type="EMBL" id="CAJNOQ010007056">
    <property type="protein sequence ID" value="CAF1156339.1"/>
    <property type="molecule type" value="Genomic_DNA"/>
</dbReference>
<dbReference type="OrthoDB" id="10017160at2759"/>
<gene>
    <name evidence="1" type="ORF">GPM918_LOCUS21445</name>
    <name evidence="2" type="ORF">SRO942_LOCUS21439</name>
</gene>
<dbReference type="Proteomes" id="UP000663829">
    <property type="component" value="Unassembled WGS sequence"/>
</dbReference>
<evidence type="ECO:0000313" key="3">
    <source>
        <dbReference type="Proteomes" id="UP000663829"/>
    </source>
</evidence>
<dbReference type="Proteomes" id="UP000681722">
    <property type="component" value="Unassembled WGS sequence"/>
</dbReference>
<evidence type="ECO:0000313" key="2">
    <source>
        <dbReference type="EMBL" id="CAF3919706.1"/>
    </source>
</evidence>
<dbReference type="PANTHER" id="PTHR46060:SF1">
    <property type="entry name" value="MARINER MOS1 TRANSPOSASE-LIKE PROTEIN"/>
    <property type="match status" value="1"/>
</dbReference>
<comment type="caution">
    <text evidence="1">The sequence shown here is derived from an EMBL/GenBank/DDBJ whole genome shotgun (WGS) entry which is preliminary data.</text>
</comment>
<dbReference type="AlphaFoldDB" id="A0A814T305"/>
<dbReference type="InterPro" id="IPR001888">
    <property type="entry name" value="Transposase_1"/>
</dbReference>
<dbReference type="Gene3D" id="3.30.420.10">
    <property type="entry name" value="Ribonuclease H-like superfamily/Ribonuclease H"/>
    <property type="match status" value="1"/>
</dbReference>
<dbReference type="PANTHER" id="PTHR46060">
    <property type="entry name" value="MARINER MOS1 TRANSPOSASE-LIKE PROTEIN"/>
    <property type="match status" value="1"/>
</dbReference>
<protein>
    <recommendedName>
        <fullName evidence="4">Transposase</fullName>
    </recommendedName>
</protein>
<keyword evidence="3" id="KW-1185">Reference proteome</keyword>
<dbReference type="Pfam" id="PF01359">
    <property type="entry name" value="Transposase_1"/>
    <property type="match status" value="1"/>
</dbReference>
<reference evidence="1" key="1">
    <citation type="submission" date="2021-02" db="EMBL/GenBank/DDBJ databases">
        <authorList>
            <person name="Nowell W R."/>
        </authorList>
    </citation>
    <scope>NUCLEOTIDE SEQUENCE</scope>
</reference>
<name>A0A814T305_9BILA</name>
<proteinExistence type="predicted"/>
<dbReference type="GO" id="GO:0003676">
    <property type="term" value="F:nucleic acid binding"/>
    <property type="evidence" value="ECO:0007669"/>
    <property type="project" value="InterPro"/>
</dbReference>
<evidence type="ECO:0008006" key="4">
    <source>
        <dbReference type="Google" id="ProtNLM"/>
    </source>
</evidence>
<evidence type="ECO:0000313" key="1">
    <source>
        <dbReference type="EMBL" id="CAF1156339.1"/>
    </source>
</evidence>
<dbReference type="InterPro" id="IPR036397">
    <property type="entry name" value="RNaseH_sf"/>
</dbReference>
<dbReference type="InterPro" id="IPR052709">
    <property type="entry name" value="Transposase-MT_Hybrid"/>
</dbReference>
<sequence>MCEAHLPINASDTLHVTNLYGRSKDFGDFGSQIPRQIKSFQENSVKPADAIEKSMNYSAFENAKTICEKLTTALGPDAPAYSAVAKWAKRFREGREDVNDDFRSGRPISVLTDENIEQVRQVIEDDPHSTYEKVTSRWVAHKLSDEQKQQRLRVCRQNLAKFQTGKWRLSDVITGDETWIYHRRIGRKSSNATWISENEPPRTIVRRDRSDPKTLFCLFFKSNGPVLIHKVDKGKTINHNYYIENCLRPVIDEIRKQEKSSRTKCIRLLHDNGRSHIHRDVIDYLTEEGIEIIPHPPYSPDLAPCDFWLNNYIKINLADQENEESLARAVCEIVNNIPEKGFKKTSNKLLERMELMVTILNI</sequence>
<accession>A0A814T305</accession>
<dbReference type="EMBL" id="CAJOBC010007052">
    <property type="protein sequence ID" value="CAF3919706.1"/>
    <property type="molecule type" value="Genomic_DNA"/>
</dbReference>
<organism evidence="1 3">
    <name type="scientific">Didymodactylos carnosus</name>
    <dbReference type="NCBI Taxonomy" id="1234261"/>
    <lineage>
        <taxon>Eukaryota</taxon>
        <taxon>Metazoa</taxon>
        <taxon>Spiralia</taxon>
        <taxon>Gnathifera</taxon>
        <taxon>Rotifera</taxon>
        <taxon>Eurotatoria</taxon>
        <taxon>Bdelloidea</taxon>
        <taxon>Philodinida</taxon>
        <taxon>Philodinidae</taxon>
        <taxon>Didymodactylos</taxon>
    </lineage>
</organism>